<evidence type="ECO:0000313" key="2">
    <source>
        <dbReference type="EMBL" id="USP80247.1"/>
    </source>
</evidence>
<sequence length="337" mass="38550">MSSTFLSLPRELRDEILGYLTLPQYVYTSSSTKDTRNLHKSRRAMDKTYIDTRISLARRPPANILATCRQLRQECLEHHARYLDAIPLGISLNTADQPMSNELAARLGTEFAEEAERACDDGTLRITMEIQKSLRGLHGYYVPVRDQVSPRFLALLPLMQRARRLRLILWPGYDWWNGGPPVFVDKRGNARINSDEAAKPNAASVGITELLQYFPHVEELNVDVLMQASEGGRWDLPDRKWENIQPWLNAPIASDVRSDLVKITRKLIAFWNASEPETFYVQHEVRETGNTWKVDRSGDMGTPTMKSLCDPNNAEDMEFLNSLTTKESFHRTDQTKA</sequence>
<name>A0A9Q8ZBR9_CURCL</name>
<dbReference type="AlphaFoldDB" id="A0A9Q8ZBR9"/>
<dbReference type="EMBL" id="CP089278">
    <property type="protein sequence ID" value="USP80247.1"/>
    <property type="molecule type" value="Genomic_DNA"/>
</dbReference>
<feature type="domain" description="F-box" evidence="1">
    <location>
        <begin position="2"/>
        <end position="52"/>
    </location>
</feature>
<dbReference type="VEuPathDB" id="FungiDB:yc1106_07521"/>
<dbReference type="OrthoDB" id="3894566at2759"/>
<proteinExistence type="predicted"/>
<gene>
    <name evidence="2" type="ORF">yc1106_07521</name>
</gene>
<keyword evidence="3" id="KW-1185">Reference proteome</keyword>
<organism evidence="2 3">
    <name type="scientific">Curvularia clavata</name>
    <dbReference type="NCBI Taxonomy" id="95742"/>
    <lineage>
        <taxon>Eukaryota</taxon>
        <taxon>Fungi</taxon>
        <taxon>Dikarya</taxon>
        <taxon>Ascomycota</taxon>
        <taxon>Pezizomycotina</taxon>
        <taxon>Dothideomycetes</taxon>
        <taxon>Pleosporomycetidae</taxon>
        <taxon>Pleosporales</taxon>
        <taxon>Pleosporineae</taxon>
        <taxon>Pleosporaceae</taxon>
        <taxon>Curvularia</taxon>
    </lineage>
</organism>
<protein>
    <recommendedName>
        <fullName evidence="1">F-box domain-containing protein</fullName>
    </recommendedName>
</protein>
<evidence type="ECO:0000259" key="1">
    <source>
        <dbReference type="PROSITE" id="PS50181"/>
    </source>
</evidence>
<accession>A0A9Q8ZBR9</accession>
<reference evidence="2" key="1">
    <citation type="submission" date="2021-12" db="EMBL/GenBank/DDBJ databases">
        <title>Curvularia clavata genome.</title>
        <authorList>
            <person name="Cao Y."/>
        </authorList>
    </citation>
    <scope>NUCLEOTIDE SEQUENCE</scope>
    <source>
        <strain evidence="2">Yc1106</strain>
    </source>
</reference>
<dbReference type="InterPro" id="IPR001810">
    <property type="entry name" value="F-box_dom"/>
</dbReference>
<dbReference type="PROSITE" id="PS50181">
    <property type="entry name" value="FBOX"/>
    <property type="match status" value="1"/>
</dbReference>
<evidence type="ECO:0000313" key="3">
    <source>
        <dbReference type="Proteomes" id="UP001056012"/>
    </source>
</evidence>
<dbReference type="Proteomes" id="UP001056012">
    <property type="component" value="Chromosome 5"/>
</dbReference>